<evidence type="ECO:0000256" key="7">
    <source>
        <dbReference type="SAM" id="Coils"/>
    </source>
</evidence>
<dbReference type="Proteomes" id="UP000504606">
    <property type="component" value="Unplaced"/>
</dbReference>
<dbReference type="AlphaFoldDB" id="A0A6J1T8C5"/>
<dbReference type="GO" id="GO:0006412">
    <property type="term" value="P:translation"/>
    <property type="evidence" value="ECO:0007669"/>
    <property type="project" value="UniProtKB-KW"/>
</dbReference>
<evidence type="ECO:0000256" key="5">
    <source>
        <dbReference type="ARBA" id="ARBA00022917"/>
    </source>
</evidence>
<feature type="compositionally biased region" description="Basic and acidic residues" evidence="8">
    <location>
        <begin position="126"/>
        <end position="135"/>
    </location>
</feature>
<dbReference type="CTD" id="9255"/>
<gene>
    <name evidence="11" type="primary">LOC113214409</name>
</gene>
<keyword evidence="3 6" id="KW-0820">tRNA-binding</keyword>
<evidence type="ECO:0000256" key="4">
    <source>
        <dbReference type="ARBA" id="ARBA00022884"/>
    </source>
</evidence>
<accession>A0A6J1T8C5</accession>
<evidence type="ECO:0000256" key="6">
    <source>
        <dbReference type="PROSITE-ProRule" id="PRU00209"/>
    </source>
</evidence>
<dbReference type="GeneID" id="113214409"/>
<dbReference type="InterPro" id="IPR002547">
    <property type="entry name" value="tRNA-bd_dom"/>
</dbReference>
<feature type="coiled-coil region" evidence="7">
    <location>
        <begin position="15"/>
        <end position="79"/>
    </location>
</feature>
<dbReference type="SUPFAM" id="SSF50249">
    <property type="entry name" value="Nucleic acid-binding proteins"/>
    <property type="match status" value="1"/>
</dbReference>
<evidence type="ECO:0000313" key="11">
    <source>
        <dbReference type="RefSeq" id="XP_026289543.1"/>
    </source>
</evidence>
<dbReference type="FunFam" id="2.40.50.140:FF:000047">
    <property type="entry name" value="tyrosine--tRNA ligase, cytoplasmic isoform X2"/>
    <property type="match status" value="1"/>
</dbReference>
<protein>
    <submittedName>
        <fullName evidence="11">Aminoacyl tRNA synthase complex-interacting multifunctional protein 1 isoform X1</fullName>
    </submittedName>
</protein>
<dbReference type="InterPro" id="IPR051270">
    <property type="entry name" value="Tyrosine-tRNA_ligase_regulator"/>
</dbReference>
<name>A0A6J1T8C5_FRAOC</name>
<keyword evidence="7" id="KW-0175">Coiled coil</keyword>
<dbReference type="CDD" id="cd02799">
    <property type="entry name" value="tRNA_bind_EMAP-II_like"/>
    <property type="match status" value="1"/>
</dbReference>
<evidence type="ECO:0000256" key="1">
    <source>
        <dbReference type="ARBA" id="ARBA00004496"/>
    </source>
</evidence>
<dbReference type="KEGG" id="foc:113214409"/>
<dbReference type="Pfam" id="PF01588">
    <property type="entry name" value="tRNA_bind"/>
    <property type="match status" value="1"/>
</dbReference>
<feature type="region of interest" description="Disordered" evidence="8">
    <location>
        <begin position="79"/>
        <end position="148"/>
    </location>
</feature>
<dbReference type="PANTHER" id="PTHR11586:SF33">
    <property type="entry name" value="AMINOACYL TRNA SYNTHASE COMPLEX-INTERACTING MULTIFUNCTIONAL PROTEIN 1"/>
    <property type="match status" value="1"/>
</dbReference>
<organism evidence="10 11">
    <name type="scientific">Frankliniella occidentalis</name>
    <name type="common">Western flower thrips</name>
    <name type="synonym">Euthrips occidentalis</name>
    <dbReference type="NCBI Taxonomy" id="133901"/>
    <lineage>
        <taxon>Eukaryota</taxon>
        <taxon>Metazoa</taxon>
        <taxon>Ecdysozoa</taxon>
        <taxon>Arthropoda</taxon>
        <taxon>Hexapoda</taxon>
        <taxon>Insecta</taxon>
        <taxon>Pterygota</taxon>
        <taxon>Neoptera</taxon>
        <taxon>Paraneoptera</taxon>
        <taxon>Thysanoptera</taxon>
        <taxon>Terebrantia</taxon>
        <taxon>Thripoidea</taxon>
        <taxon>Thripidae</taxon>
        <taxon>Frankliniella</taxon>
    </lineage>
</organism>
<keyword evidence="10" id="KW-1185">Reference proteome</keyword>
<dbReference type="OrthoDB" id="197206at2759"/>
<evidence type="ECO:0000256" key="8">
    <source>
        <dbReference type="SAM" id="MobiDB-lite"/>
    </source>
</evidence>
<dbReference type="RefSeq" id="XP_026289543.1">
    <property type="nucleotide sequence ID" value="XM_026433758.2"/>
</dbReference>
<keyword evidence="4 6" id="KW-0694">RNA-binding</keyword>
<proteinExistence type="predicted"/>
<keyword evidence="2" id="KW-0963">Cytoplasm</keyword>
<evidence type="ECO:0000256" key="2">
    <source>
        <dbReference type="ARBA" id="ARBA00022490"/>
    </source>
</evidence>
<dbReference type="GO" id="GO:0005737">
    <property type="term" value="C:cytoplasm"/>
    <property type="evidence" value="ECO:0007669"/>
    <property type="project" value="UniProtKB-SubCell"/>
</dbReference>
<reference evidence="11" key="1">
    <citation type="submission" date="2025-08" db="UniProtKB">
        <authorList>
            <consortium name="RefSeq"/>
        </authorList>
    </citation>
    <scope>IDENTIFICATION</scope>
    <source>
        <tissue evidence="11">Whole organism</tissue>
    </source>
</reference>
<evidence type="ECO:0000259" key="9">
    <source>
        <dbReference type="PROSITE" id="PS50886"/>
    </source>
</evidence>
<keyword evidence="5" id="KW-0648">Protein biosynthesis</keyword>
<evidence type="ECO:0000256" key="3">
    <source>
        <dbReference type="ARBA" id="ARBA00022555"/>
    </source>
</evidence>
<sequence>MTLQLESMSLSPEELNRLKQRAFESEQLLSSLKDELEELSSLYVSKRNHDLTIRLTHENAALRRQVEEQKNLLNKIELQNQVPQVPRPPFPRQAGAGMCTSAAPPAQAEDTSPKEENKPAKQAKAAKKDQTKKPIGETNSSSNKQEAPVDISRLDLRVGRIVSAKKHPDADALYVEEVDVGEDQPRTVVSGLVRFVPLEQMQNRMAVLLCNLKPAKMRGVTSQAMVMCASTPEKVEILDPPSGCQPGDQVHVEGYIRNPDPVLNPKHKVFESVAPDLKTDSKKIATYKGIALHVPGKGNVTAPSLTEVQIK</sequence>
<evidence type="ECO:0000313" key="10">
    <source>
        <dbReference type="Proteomes" id="UP000504606"/>
    </source>
</evidence>
<dbReference type="GO" id="GO:0000049">
    <property type="term" value="F:tRNA binding"/>
    <property type="evidence" value="ECO:0007669"/>
    <property type="project" value="UniProtKB-UniRule"/>
</dbReference>
<feature type="domain" description="TRNA-binding" evidence="9">
    <location>
        <begin position="150"/>
        <end position="251"/>
    </location>
</feature>
<dbReference type="InterPro" id="IPR012340">
    <property type="entry name" value="NA-bd_OB-fold"/>
</dbReference>
<dbReference type="PANTHER" id="PTHR11586">
    <property type="entry name" value="TRNA-AMINOACYLATION COFACTOR ARC1 FAMILY MEMBER"/>
    <property type="match status" value="1"/>
</dbReference>
<dbReference type="Gene3D" id="2.40.50.140">
    <property type="entry name" value="Nucleic acid-binding proteins"/>
    <property type="match status" value="1"/>
</dbReference>
<comment type="subcellular location">
    <subcellularLocation>
        <location evidence="1">Cytoplasm</location>
    </subcellularLocation>
</comment>
<dbReference type="PROSITE" id="PS50886">
    <property type="entry name" value="TRBD"/>
    <property type="match status" value="1"/>
</dbReference>